<evidence type="ECO:0000313" key="5">
    <source>
        <dbReference type="WBParaSite" id="SBAD_0001134701-mRNA-1"/>
    </source>
</evidence>
<name>A0A183J523_9BILA</name>
<proteinExistence type="predicted"/>
<evidence type="ECO:0000313" key="3">
    <source>
        <dbReference type="EMBL" id="VDP36064.1"/>
    </source>
</evidence>
<keyword evidence="4" id="KW-1185">Reference proteome</keyword>
<dbReference type="InterPro" id="IPR001279">
    <property type="entry name" value="Metallo-B-lactamas"/>
</dbReference>
<reference evidence="3 4" key="2">
    <citation type="submission" date="2018-11" db="EMBL/GenBank/DDBJ databases">
        <authorList>
            <consortium name="Pathogen Informatics"/>
        </authorList>
    </citation>
    <scope>NUCLEOTIDE SEQUENCE [LARGE SCALE GENOMIC DNA]</scope>
</reference>
<feature type="compositionally biased region" description="Basic and acidic residues" evidence="1">
    <location>
        <begin position="326"/>
        <end position="340"/>
    </location>
</feature>
<dbReference type="Gene3D" id="3.40.50.12650">
    <property type="match status" value="1"/>
</dbReference>
<dbReference type="PANTHER" id="PTHR23240">
    <property type="entry name" value="DNA CROSS-LINK REPAIR PROTEIN PSO2/SNM1-RELATED"/>
    <property type="match status" value="1"/>
</dbReference>
<dbReference type="GO" id="GO:0035312">
    <property type="term" value="F:5'-3' DNA exonuclease activity"/>
    <property type="evidence" value="ECO:0007669"/>
    <property type="project" value="TreeGrafter"/>
</dbReference>
<dbReference type="Proteomes" id="UP000270296">
    <property type="component" value="Unassembled WGS sequence"/>
</dbReference>
<dbReference type="PANTHER" id="PTHR23240:SF26">
    <property type="entry name" value="5' EXONUCLEASE APOLLO"/>
    <property type="match status" value="1"/>
</dbReference>
<dbReference type="GO" id="GO:0003684">
    <property type="term" value="F:damaged DNA binding"/>
    <property type="evidence" value="ECO:0007669"/>
    <property type="project" value="TreeGrafter"/>
</dbReference>
<feature type="region of interest" description="Disordered" evidence="1">
    <location>
        <begin position="326"/>
        <end position="346"/>
    </location>
</feature>
<dbReference type="Gene3D" id="3.60.15.10">
    <property type="entry name" value="Ribonuclease Z/Hydroxyacylglutathione hydrolase-like"/>
    <property type="match status" value="1"/>
</dbReference>
<dbReference type="GO" id="GO:0006303">
    <property type="term" value="P:double-strand break repair via nonhomologous end joining"/>
    <property type="evidence" value="ECO:0007669"/>
    <property type="project" value="TreeGrafter"/>
</dbReference>
<dbReference type="GO" id="GO:0036297">
    <property type="term" value="P:interstrand cross-link repair"/>
    <property type="evidence" value="ECO:0007669"/>
    <property type="project" value="TreeGrafter"/>
</dbReference>
<dbReference type="InterPro" id="IPR036866">
    <property type="entry name" value="RibonucZ/Hydroxyglut_hydro"/>
</dbReference>
<evidence type="ECO:0000256" key="1">
    <source>
        <dbReference type="SAM" id="MobiDB-lite"/>
    </source>
</evidence>
<dbReference type="SUPFAM" id="SSF56281">
    <property type="entry name" value="Metallo-hydrolase/oxidoreductase"/>
    <property type="match status" value="1"/>
</dbReference>
<dbReference type="WBParaSite" id="SBAD_0001134701-mRNA-1">
    <property type="protein sequence ID" value="SBAD_0001134701-mRNA-1"/>
    <property type="gene ID" value="SBAD_0001134701"/>
</dbReference>
<sequence>MVNKPQMRIVGTPIVIDHFSKKLCYSKLALCFLTHAHSEHYQGLSAKWKHRIYCSEVTAKILAYFFNFERDVLHPLQLNETHPLTWGSDPESECATVTAIDAEHCPGSVMYLFEGHFGRVVCTGDFRLEDCSVVPERWWSSPVDKMYFDDYAYDWEESVSKESLHWPSRDKAREEALNILRGHLPDKVFLVMPQQKLGKEELLIAIAQTFGVHILAPKERVDIAKLIGLPDVFTNDPVAARMELISLRSIKAALRSAAAANGSVIILLLTTVVRKRPFLQELLSAPFVFWIPYCDHCNPTELDNFINLFHAKHKIPRRLGTITAGSDRRHAKEVHEEMPKRKLASPNRLDCSSSSVPNGLVTPATSHEDVDQVSTLPANLVTCTAVASSSTCTPANVVIESAVENVTDAVPVLFNDRDMRCLWYICEHGISHP</sequence>
<evidence type="ECO:0000313" key="4">
    <source>
        <dbReference type="Proteomes" id="UP000270296"/>
    </source>
</evidence>
<protein>
    <submittedName>
        <fullName evidence="5">Lactamase_B domain-containing protein</fullName>
    </submittedName>
</protein>
<accession>A0A183J523</accession>
<dbReference type="GO" id="GO:0000723">
    <property type="term" value="P:telomere maintenance"/>
    <property type="evidence" value="ECO:0007669"/>
    <property type="project" value="TreeGrafter"/>
</dbReference>
<reference evidence="5" key="1">
    <citation type="submission" date="2016-06" db="UniProtKB">
        <authorList>
            <consortium name="WormBaseParasite"/>
        </authorList>
    </citation>
    <scope>IDENTIFICATION</scope>
</reference>
<dbReference type="SMART" id="SM00849">
    <property type="entry name" value="Lactamase_B"/>
    <property type="match status" value="1"/>
</dbReference>
<gene>
    <name evidence="3" type="ORF">SBAD_LOCUS10972</name>
</gene>
<dbReference type="AlphaFoldDB" id="A0A183J523"/>
<feature type="domain" description="Metallo-beta-lactamase" evidence="2">
    <location>
        <begin position="3"/>
        <end position="183"/>
    </location>
</feature>
<organism evidence="5">
    <name type="scientific">Soboliphyme baturini</name>
    <dbReference type="NCBI Taxonomy" id="241478"/>
    <lineage>
        <taxon>Eukaryota</taxon>
        <taxon>Metazoa</taxon>
        <taxon>Ecdysozoa</taxon>
        <taxon>Nematoda</taxon>
        <taxon>Enoplea</taxon>
        <taxon>Dorylaimia</taxon>
        <taxon>Dioctophymatida</taxon>
        <taxon>Dioctophymatoidea</taxon>
        <taxon>Soboliphymatidae</taxon>
        <taxon>Soboliphyme</taxon>
    </lineage>
</organism>
<dbReference type="OrthoDB" id="262529at2759"/>
<dbReference type="EMBL" id="UZAM01014859">
    <property type="protein sequence ID" value="VDP36064.1"/>
    <property type="molecule type" value="Genomic_DNA"/>
</dbReference>
<evidence type="ECO:0000259" key="2">
    <source>
        <dbReference type="SMART" id="SM00849"/>
    </source>
</evidence>